<dbReference type="PANTHER" id="PTHR48081">
    <property type="entry name" value="AB HYDROLASE SUPERFAMILY PROTEIN C4A8.06C"/>
    <property type="match status" value="1"/>
</dbReference>
<dbReference type="PANTHER" id="PTHR48081:SF33">
    <property type="entry name" value="KYNURENINE FORMAMIDASE"/>
    <property type="match status" value="1"/>
</dbReference>
<keyword evidence="1" id="KW-0378">Hydrolase</keyword>
<dbReference type="Pfam" id="PF20434">
    <property type="entry name" value="BD-FAE"/>
    <property type="match status" value="1"/>
</dbReference>
<dbReference type="Gene3D" id="3.40.50.1820">
    <property type="entry name" value="alpha/beta hydrolase"/>
    <property type="match status" value="1"/>
</dbReference>
<evidence type="ECO:0000259" key="2">
    <source>
        <dbReference type="Pfam" id="PF20434"/>
    </source>
</evidence>
<evidence type="ECO:0000256" key="1">
    <source>
        <dbReference type="ARBA" id="ARBA00022801"/>
    </source>
</evidence>
<dbReference type="Proteomes" id="UP000831327">
    <property type="component" value="Chromosome"/>
</dbReference>
<reference evidence="3 4" key="1">
    <citation type="journal article" date="2016" name="Microbes Environ.">
        <title>Phylogenetically diverse aerobic anoxygenic phototrophic bacteria isolated from epilithic biofilms in Tama river, Japan.</title>
        <authorList>
            <person name="Hirose S."/>
            <person name="Matsuura K."/>
            <person name="Haruta S."/>
        </authorList>
    </citation>
    <scope>NUCLEOTIDE SEQUENCE [LARGE SCALE GENOMIC DNA]</scope>
    <source>
        <strain evidence="3 4">S08</strain>
    </source>
</reference>
<evidence type="ECO:0000313" key="4">
    <source>
        <dbReference type="Proteomes" id="UP000831327"/>
    </source>
</evidence>
<sequence>MTAGTPYAFAEGWRYWSQKDRDDAYNNTDMVADSAAQIAARNALSAEFRAAHAGHLDLPYGPAEREKWDLFPGADPSAPCLVFIHGGYWQRNRREDFAILAQGALAMGWSAALPGYTLAPDASLTTIAWQISRALDWLSAEGTAHGIAGPVVVSGWSAGGHLAALAAEHPAVTAALAMSGVHELGPIRDTYLDEKLRLTEAEIADLSPIRRPVVMKPIAIAYGGAELPELRRQSRVFHRIRAEAQAPGPLIPIPGADHFRVLESLWSPDGALTRAAAELLR</sequence>
<accession>A0ABM7Y2Q3</accession>
<feature type="domain" description="BD-FAE-like" evidence="2">
    <location>
        <begin position="76"/>
        <end position="168"/>
    </location>
</feature>
<name>A0ABM7Y2Q3_9PROT</name>
<dbReference type="EMBL" id="AP025637">
    <property type="protein sequence ID" value="BDG72105.1"/>
    <property type="molecule type" value="Genomic_DNA"/>
</dbReference>
<gene>
    <name evidence="3" type="ORF">Rmf_20340</name>
</gene>
<dbReference type="InterPro" id="IPR049492">
    <property type="entry name" value="BD-FAE-like_dom"/>
</dbReference>
<organism evidence="3 4">
    <name type="scientific">Roseomonas fluvialis</name>
    <dbReference type="NCBI Taxonomy" id="1750527"/>
    <lineage>
        <taxon>Bacteria</taxon>
        <taxon>Pseudomonadati</taxon>
        <taxon>Pseudomonadota</taxon>
        <taxon>Alphaproteobacteria</taxon>
        <taxon>Acetobacterales</taxon>
        <taxon>Roseomonadaceae</taxon>
        <taxon>Roseomonas</taxon>
    </lineage>
</organism>
<protein>
    <submittedName>
        <fullName evidence="3">Esterase</fullName>
    </submittedName>
</protein>
<dbReference type="RefSeq" id="WP_244459318.1">
    <property type="nucleotide sequence ID" value="NZ_AP025637.1"/>
</dbReference>
<evidence type="ECO:0000313" key="3">
    <source>
        <dbReference type="EMBL" id="BDG72105.1"/>
    </source>
</evidence>
<dbReference type="SUPFAM" id="SSF53474">
    <property type="entry name" value="alpha/beta-Hydrolases"/>
    <property type="match status" value="1"/>
</dbReference>
<proteinExistence type="predicted"/>
<dbReference type="InterPro" id="IPR029058">
    <property type="entry name" value="AB_hydrolase_fold"/>
</dbReference>
<keyword evidence="4" id="KW-1185">Reference proteome</keyword>
<dbReference type="InterPro" id="IPR050300">
    <property type="entry name" value="GDXG_lipolytic_enzyme"/>
</dbReference>